<dbReference type="SMART" id="SM00388">
    <property type="entry name" value="HisKA"/>
    <property type="match status" value="1"/>
</dbReference>
<accession>A0ABS4I4E9</accession>
<evidence type="ECO:0000256" key="5">
    <source>
        <dbReference type="ARBA" id="ARBA00022741"/>
    </source>
</evidence>
<keyword evidence="12" id="KW-1185">Reference proteome</keyword>
<keyword evidence="4" id="KW-0808">Transferase</keyword>
<keyword evidence="6 11" id="KW-0418">Kinase</keyword>
<dbReference type="PANTHER" id="PTHR43711:SF1">
    <property type="entry name" value="HISTIDINE KINASE 1"/>
    <property type="match status" value="1"/>
</dbReference>
<evidence type="ECO:0000256" key="4">
    <source>
        <dbReference type="ARBA" id="ARBA00022679"/>
    </source>
</evidence>
<dbReference type="InterPro" id="IPR036890">
    <property type="entry name" value="HATPase_C_sf"/>
</dbReference>
<dbReference type="Pfam" id="PF00512">
    <property type="entry name" value="HisKA"/>
    <property type="match status" value="1"/>
</dbReference>
<keyword evidence="3" id="KW-0597">Phosphoprotein</keyword>
<evidence type="ECO:0000256" key="9">
    <source>
        <dbReference type="SAM" id="Phobius"/>
    </source>
</evidence>
<dbReference type="PRINTS" id="PR00344">
    <property type="entry name" value="BCTRLSENSOR"/>
</dbReference>
<dbReference type="InterPro" id="IPR005467">
    <property type="entry name" value="His_kinase_dom"/>
</dbReference>
<evidence type="ECO:0000256" key="2">
    <source>
        <dbReference type="ARBA" id="ARBA00012438"/>
    </source>
</evidence>
<dbReference type="InterPro" id="IPR003661">
    <property type="entry name" value="HisK_dim/P_dom"/>
</dbReference>
<dbReference type="InterPro" id="IPR050736">
    <property type="entry name" value="Sensor_HK_Regulatory"/>
</dbReference>
<organism evidence="11 12">
    <name type="scientific">Paenibacillus aceris</name>
    <dbReference type="NCBI Taxonomy" id="869555"/>
    <lineage>
        <taxon>Bacteria</taxon>
        <taxon>Bacillati</taxon>
        <taxon>Bacillota</taxon>
        <taxon>Bacilli</taxon>
        <taxon>Bacillales</taxon>
        <taxon>Paenibacillaceae</taxon>
        <taxon>Paenibacillus</taxon>
    </lineage>
</organism>
<dbReference type="RefSeq" id="WP_167058598.1">
    <property type="nucleotide sequence ID" value="NZ_JAAOZR010000018.1"/>
</dbReference>
<dbReference type="InterPro" id="IPR004358">
    <property type="entry name" value="Sig_transdc_His_kin-like_C"/>
</dbReference>
<evidence type="ECO:0000313" key="12">
    <source>
        <dbReference type="Proteomes" id="UP001519344"/>
    </source>
</evidence>
<evidence type="ECO:0000256" key="1">
    <source>
        <dbReference type="ARBA" id="ARBA00000085"/>
    </source>
</evidence>
<name>A0ABS4I4E9_9BACL</name>
<dbReference type="GO" id="GO:0016301">
    <property type="term" value="F:kinase activity"/>
    <property type="evidence" value="ECO:0007669"/>
    <property type="project" value="UniProtKB-KW"/>
</dbReference>
<dbReference type="InterPro" id="IPR036097">
    <property type="entry name" value="HisK_dim/P_sf"/>
</dbReference>
<reference evidence="11 12" key="1">
    <citation type="submission" date="2021-03" db="EMBL/GenBank/DDBJ databases">
        <title>Genomic Encyclopedia of Type Strains, Phase IV (KMG-IV): sequencing the most valuable type-strain genomes for metagenomic binning, comparative biology and taxonomic classification.</title>
        <authorList>
            <person name="Goeker M."/>
        </authorList>
    </citation>
    <scope>NUCLEOTIDE SEQUENCE [LARGE SCALE GENOMIC DNA]</scope>
    <source>
        <strain evidence="11 12">DSM 24950</strain>
    </source>
</reference>
<evidence type="ECO:0000256" key="3">
    <source>
        <dbReference type="ARBA" id="ARBA00022553"/>
    </source>
</evidence>
<dbReference type="EC" id="2.7.13.3" evidence="2"/>
<comment type="caution">
    <text evidence="11">The sequence shown here is derived from an EMBL/GenBank/DDBJ whole genome shotgun (WGS) entry which is preliminary data.</text>
</comment>
<feature type="domain" description="Histidine kinase" evidence="10">
    <location>
        <begin position="203"/>
        <end position="419"/>
    </location>
</feature>
<dbReference type="CDD" id="cd00082">
    <property type="entry name" value="HisKA"/>
    <property type="match status" value="1"/>
</dbReference>
<gene>
    <name evidence="11" type="ORF">J2Z65_004633</name>
</gene>
<comment type="catalytic activity">
    <reaction evidence="1">
        <text>ATP + protein L-histidine = ADP + protein N-phospho-L-histidine.</text>
        <dbReference type="EC" id="2.7.13.3"/>
    </reaction>
</comment>
<sequence>MFSKTRRQLVLLNSAVLIFFLFIFGFILYAHMDYRLLRQADEAINNTARSMQLSSIDQMLQADHPEPDADRTTSYLFWDEQGHLLNQYPKHMFSLEDAGEFKNSTHNGSLQYVSAGGREYRLLGFNNPMKEVVDSKAVPHVSYVVVVRSLEDAHKMLQTLRTDLIIGCSAGVLFSILAGFYLAGRSLIPIRRSWDKQQQFVADASHELRTPIAVIQTRSELLFRHPQRSVEEESENIALILKESKRMGRLIDDLLTLARTDSNQLQIHTATVPVHQLLQEITEQFALLAETKFIHIHSQIEPSVLWGDENRLRQLFIILLDNALKFTPPEGSIEVRCHNLSHSIRIVVKDSGCGINEADLPRIFERFYRGDKSRSRSDGGIGLGLSIAEWIVLAHKGTIRVQSQLSIGTEFIIIFPKKTINHM</sequence>
<keyword evidence="9" id="KW-0812">Transmembrane</keyword>
<dbReference type="SUPFAM" id="SSF47384">
    <property type="entry name" value="Homodimeric domain of signal transducing histidine kinase"/>
    <property type="match status" value="1"/>
</dbReference>
<evidence type="ECO:0000256" key="8">
    <source>
        <dbReference type="ARBA" id="ARBA00023012"/>
    </source>
</evidence>
<dbReference type="Gene3D" id="1.10.287.130">
    <property type="match status" value="1"/>
</dbReference>
<dbReference type="Gene3D" id="3.30.565.10">
    <property type="entry name" value="Histidine kinase-like ATPase, C-terminal domain"/>
    <property type="match status" value="1"/>
</dbReference>
<proteinExistence type="predicted"/>
<evidence type="ECO:0000256" key="6">
    <source>
        <dbReference type="ARBA" id="ARBA00022777"/>
    </source>
</evidence>
<keyword evidence="8" id="KW-0902">Two-component regulatory system</keyword>
<dbReference type="PANTHER" id="PTHR43711">
    <property type="entry name" value="TWO-COMPONENT HISTIDINE KINASE"/>
    <property type="match status" value="1"/>
</dbReference>
<dbReference type="InterPro" id="IPR003594">
    <property type="entry name" value="HATPase_dom"/>
</dbReference>
<evidence type="ECO:0000256" key="7">
    <source>
        <dbReference type="ARBA" id="ARBA00022840"/>
    </source>
</evidence>
<evidence type="ECO:0000259" key="10">
    <source>
        <dbReference type="PROSITE" id="PS50109"/>
    </source>
</evidence>
<dbReference type="SUPFAM" id="SSF55874">
    <property type="entry name" value="ATPase domain of HSP90 chaperone/DNA topoisomerase II/histidine kinase"/>
    <property type="match status" value="1"/>
</dbReference>
<dbReference type="SMART" id="SM00387">
    <property type="entry name" value="HATPase_c"/>
    <property type="match status" value="1"/>
</dbReference>
<dbReference type="EMBL" id="JAGGKV010000013">
    <property type="protein sequence ID" value="MBP1965396.1"/>
    <property type="molecule type" value="Genomic_DNA"/>
</dbReference>
<dbReference type="Proteomes" id="UP001519344">
    <property type="component" value="Unassembled WGS sequence"/>
</dbReference>
<feature type="transmembrane region" description="Helical" evidence="9">
    <location>
        <begin position="164"/>
        <end position="183"/>
    </location>
</feature>
<feature type="transmembrane region" description="Helical" evidence="9">
    <location>
        <begin position="9"/>
        <end position="30"/>
    </location>
</feature>
<keyword evidence="5" id="KW-0547">Nucleotide-binding</keyword>
<dbReference type="PROSITE" id="PS50109">
    <property type="entry name" value="HIS_KIN"/>
    <property type="match status" value="1"/>
</dbReference>
<evidence type="ECO:0000313" key="11">
    <source>
        <dbReference type="EMBL" id="MBP1965396.1"/>
    </source>
</evidence>
<keyword evidence="7" id="KW-0067">ATP-binding</keyword>
<keyword evidence="9" id="KW-0472">Membrane</keyword>
<keyword evidence="9" id="KW-1133">Transmembrane helix</keyword>
<protein>
    <recommendedName>
        <fullName evidence="2">histidine kinase</fullName>
        <ecNumber evidence="2">2.7.13.3</ecNumber>
    </recommendedName>
</protein>
<dbReference type="CDD" id="cd00075">
    <property type="entry name" value="HATPase"/>
    <property type="match status" value="1"/>
</dbReference>
<dbReference type="Pfam" id="PF02518">
    <property type="entry name" value="HATPase_c"/>
    <property type="match status" value="1"/>
</dbReference>